<protein>
    <submittedName>
        <fullName evidence="1">Uncharacterized protein</fullName>
    </submittedName>
</protein>
<evidence type="ECO:0000313" key="2">
    <source>
        <dbReference type="Proteomes" id="UP001189429"/>
    </source>
</evidence>
<accession>A0ABN9UD89</accession>
<comment type="caution">
    <text evidence="1">The sequence shown here is derived from an EMBL/GenBank/DDBJ whole genome shotgun (WGS) entry which is preliminary data.</text>
</comment>
<reference evidence="1" key="1">
    <citation type="submission" date="2023-10" db="EMBL/GenBank/DDBJ databases">
        <authorList>
            <person name="Chen Y."/>
            <person name="Shah S."/>
            <person name="Dougan E. K."/>
            <person name="Thang M."/>
            <person name="Chan C."/>
        </authorList>
    </citation>
    <scope>NUCLEOTIDE SEQUENCE [LARGE SCALE GENOMIC DNA]</scope>
</reference>
<keyword evidence="2" id="KW-1185">Reference proteome</keyword>
<name>A0ABN9UD89_9DINO</name>
<organism evidence="1 2">
    <name type="scientific">Prorocentrum cordatum</name>
    <dbReference type="NCBI Taxonomy" id="2364126"/>
    <lineage>
        <taxon>Eukaryota</taxon>
        <taxon>Sar</taxon>
        <taxon>Alveolata</taxon>
        <taxon>Dinophyceae</taxon>
        <taxon>Prorocentrales</taxon>
        <taxon>Prorocentraceae</taxon>
        <taxon>Prorocentrum</taxon>
    </lineage>
</organism>
<dbReference type="Proteomes" id="UP001189429">
    <property type="component" value="Unassembled WGS sequence"/>
</dbReference>
<sequence length="101" mass="10832">MARLALARRGEAGSESRCSCCCHSWRLRHRMRRSAAGREARHAGLHASRCGEWVGCGFLPPGQRVSKGSHASNAAARSSEWGGVFARSVVPSVANSCQVEP</sequence>
<dbReference type="EMBL" id="CAUYUJ010015727">
    <property type="protein sequence ID" value="CAK0857413.1"/>
    <property type="molecule type" value="Genomic_DNA"/>
</dbReference>
<evidence type="ECO:0000313" key="1">
    <source>
        <dbReference type="EMBL" id="CAK0857413.1"/>
    </source>
</evidence>
<proteinExistence type="predicted"/>
<gene>
    <name evidence="1" type="ORF">PCOR1329_LOCUS47540</name>
</gene>